<keyword evidence="1" id="KW-0808">Transferase</keyword>
<dbReference type="EMBL" id="CP002530">
    <property type="protein sequence ID" value="ADY37291.1"/>
    <property type="molecule type" value="Genomic_DNA"/>
</dbReference>
<evidence type="ECO:0000313" key="2">
    <source>
        <dbReference type="Proteomes" id="UP000007486"/>
    </source>
</evidence>
<dbReference type="SUPFAM" id="SSF53756">
    <property type="entry name" value="UDP-Glycosyltransferase/glycogen phosphorylase"/>
    <property type="match status" value="1"/>
</dbReference>
<sequence>MRIFVTNISPKDKIIEYGISLSASNFNYNLIEGHCFDKVYSIYPGFVKGKLDKLDDETFEAVYSSWRWKGKLRQRLARFVEQYKLFRKIPRKSTVWYYNLSTLNVLLVLLLKIFKPSVQQNIIILDFTPDLFFNKRVLSLINRMHGRISLSTYEKFNSRNLVVMPGVVPVSHNSYPQLSNVKREFLLSGALRENIAMHSMLLDAFAEMPELTLHISGVLLDHKGKTESYSRKYPNIHFYGKMPYNEYNELLSSVSFSFNTRKPTAPENKCNFPSKVIEALLYNRIVISTIHYPQLEGINYLEVPTDKEAFKQEIRRIAALSDTELLRYANQSEEVIRRFSTEKWNDIMAQIEEFE</sequence>
<gene>
    <name evidence="1" type="ordered locus">Bacsa_2758</name>
</gene>
<dbReference type="HOGENOM" id="CLU_768711_0_0_10"/>
<name>F0R0E7_PHOSB</name>
<dbReference type="STRING" id="667015.Bacsa_2758"/>
<dbReference type="AlphaFoldDB" id="F0R0E7"/>
<dbReference type="Proteomes" id="UP000007486">
    <property type="component" value="Chromosome"/>
</dbReference>
<organism evidence="1 2">
    <name type="scientific">Phocaeicola salanitronis (strain DSM 18170 / JCM 13657 / CCUG 60908 / BL78)</name>
    <name type="common">Bacteroides salanitronis</name>
    <dbReference type="NCBI Taxonomy" id="667015"/>
    <lineage>
        <taxon>Bacteria</taxon>
        <taxon>Pseudomonadati</taxon>
        <taxon>Bacteroidota</taxon>
        <taxon>Bacteroidia</taxon>
        <taxon>Bacteroidales</taxon>
        <taxon>Bacteroidaceae</taxon>
        <taxon>Phocaeicola</taxon>
    </lineage>
</organism>
<dbReference type="eggNOG" id="COG0438">
    <property type="taxonomic scope" value="Bacteria"/>
</dbReference>
<proteinExistence type="predicted"/>
<accession>F0R0E7</accession>
<keyword evidence="2" id="KW-1185">Reference proteome</keyword>
<dbReference type="KEGG" id="bsa:Bacsa_2758"/>
<reference evidence="1 2" key="1">
    <citation type="journal article" date="2011" name="Stand. Genomic Sci.">
        <title>Complete genome sequence of Bacteroides salanitronis type strain (BL78).</title>
        <authorList>
            <person name="Gronow S."/>
            <person name="Held B."/>
            <person name="Lucas S."/>
            <person name="Lapidus A."/>
            <person name="Del Rio T.G."/>
            <person name="Nolan M."/>
            <person name="Tice H."/>
            <person name="Deshpande S."/>
            <person name="Cheng J.F."/>
            <person name="Pitluck S."/>
            <person name="Liolios K."/>
            <person name="Pagani I."/>
            <person name="Ivanova N."/>
            <person name="Mavromatis K."/>
            <person name="Pati A."/>
            <person name="Tapia R."/>
            <person name="Han C."/>
            <person name="Goodwin L."/>
            <person name="Chen A."/>
            <person name="Palaniappan K."/>
            <person name="Land M."/>
            <person name="Hauser L."/>
            <person name="Chang Y.J."/>
            <person name="Jeffries C.D."/>
            <person name="Brambilla E.M."/>
            <person name="Rohde M."/>
            <person name="Goker M."/>
            <person name="Detter J.C."/>
            <person name="Woyke T."/>
            <person name="Bristow J."/>
            <person name="Markowitz V."/>
            <person name="Hugenholtz P."/>
            <person name="Kyrpides N.C."/>
            <person name="Klenk H.P."/>
            <person name="Eisen J.A."/>
        </authorList>
    </citation>
    <scope>NUCLEOTIDE SEQUENCE [LARGE SCALE GENOMIC DNA]</scope>
    <source>
        <strain evidence="1 2">DSM 18170</strain>
    </source>
</reference>
<dbReference type="GO" id="GO:0016740">
    <property type="term" value="F:transferase activity"/>
    <property type="evidence" value="ECO:0007669"/>
    <property type="project" value="UniProtKB-KW"/>
</dbReference>
<protein>
    <submittedName>
        <fullName evidence="1">Glycosyl transferase group 1</fullName>
    </submittedName>
</protein>
<evidence type="ECO:0000313" key="1">
    <source>
        <dbReference type="EMBL" id="ADY37291.1"/>
    </source>
</evidence>
<dbReference type="Gene3D" id="3.40.50.2000">
    <property type="entry name" value="Glycogen Phosphorylase B"/>
    <property type="match status" value="1"/>
</dbReference>
<dbReference type="RefSeq" id="WP_013618664.1">
    <property type="nucleotide sequence ID" value="NC_015164.1"/>
</dbReference>